<protein>
    <submittedName>
        <fullName evidence="1">Uncharacterized protein</fullName>
    </submittedName>
</protein>
<organism evidence="1">
    <name type="scientific">viral metagenome</name>
    <dbReference type="NCBI Taxonomy" id="1070528"/>
    <lineage>
        <taxon>unclassified sequences</taxon>
        <taxon>metagenomes</taxon>
        <taxon>organismal metagenomes</taxon>
    </lineage>
</organism>
<proteinExistence type="predicted"/>
<name>A0A6C0C2N8_9ZZZZ</name>
<dbReference type="AlphaFoldDB" id="A0A6C0C2N8"/>
<sequence length="68" mass="8207">MGLLEGINTAWIPYYYRVKKIYEKKKHLDRNKKIFNELKRIHTFAVFAPLYTTYNDLDKIKIKLESIA</sequence>
<evidence type="ECO:0000313" key="1">
    <source>
        <dbReference type="EMBL" id="QHS98670.1"/>
    </source>
</evidence>
<reference evidence="1" key="1">
    <citation type="journal article" date="2020" name="Nature">
        <title>Giant virus diversity and host interactions through global metagenomics.</title>
        <authorList>
            <person name="Schulz F."/>
            <person name="Roux S."/>
            <person name="Paez-Espino D."/>
            <person name="Jungbluth S."/>
            <person name="Walsh D.A."/>
            <person name="Denef V.J."/>
            <person name="McMahon K.D."/>
            <person name="Konstantinidis K.T."/>
            <person name="Eloe-Fadrosh E.A."/>
            <person name="Kyrpides N.C."/>
            <person name="Woyke T."/>
        </authorList>
    </citation>
    <scope>NUCLEOTIDE SEQUENCE</scope>
    <source>
        <strain evidence="1">GVMAG-M-3300020185-18</strain>
    </source>
</reference>
<dbReference type="EMBL" id="MN739320">
    <property type="protein sequence ID" value="QHS98670.1"/>
    <property type="molecule type" value="Genomic_DNA"/>
</dbReference>
<accession>A0A6C0C2N8</accession>